<gene>
    <name evidence="5" type="ORF">HAV00_04205</name>
</gene>
<dbReference type="PANTHER" id="PTHR45527">
    <property type="entry name" value="NONRIBOSOMAL PEPTIDE SYNTHETASE"/>
    <property type="match status" value="1"/>
</dbReference>
<dbReference type="FunFam" id="3.40.50.980:FF:000001">
    <property type="entry name" value="Non-ribosomal peptide synthetase"/>
    <property type="match status" value="1"/>
</dbReference>
<dbReference type="Pfam" id="PF00668">
    <property type="entry name" value="Condensation"/>
    <property type="match status" value="1"/>
</dbReference>
<keyword evidence="3" id="KW-0597">Phosphoprotein</keyword>
<accession>A0A6G8ZZ56</accession>
<dbReference type="SUPFAM" id="SSF56801">
    <property type="entry name" value="Acetyl-CoA synthetase-like"/>
    <property type="match status" value="1"/>
</dbReference>
<dbReference type="InterPro" id="IPR036736">
    <property type="entry name" value="ACP-like_sf"/>
</dbReference>
<organism evidence="5 6">
    <name type="scientific">Bradyrhizobium symbiodeficiens</name>
    <dbReference type="NCBI Taxonomy" id="1404367"/>
    <lineage>
        <taxon>Bacteria</taxon>
        <taxon>Pseudomonadati</taxon>
        <taxon>Pseudomonadota</taxon>
        <taxon>Alphaproteobacteria</taxon>
        <taxon>Hyphomicrobiales</taxon>
        <taxon>Nitrobacteraceae</taxon>
        <taxon>Bradyrhizobium</taxon>
    </lineage>
</organism>
<evidence type="ECO:0000256" key="1">
    <source>
        <dbReference type="ARBA" id="ARBA00001957"/>
    </source>
</evidence>
<dbReference type="InterPro" id="IPR045851">
    <property type="entry name" value="AMP-bd_C_sf"/>
</dbReference>
<dbReference type="InterPro" id="IPR020459">
    <property type="entry name" value="AMP-binding"/>
</dbReference>
<dbReference type="GO" id="GO:0005829">
    <property type="term" value="C:cytosol"/>
    <property type="evidence" value="ECO:0007669"/>
    <property type="project" value="TreeGrafter"/>
</dbReference>
<dbReference type="CDD" id="cd19531">
    <property type="entry name" value="LCL_NRPS-like"/>
    <property type="match status" value="1"/>
</dbReference>
<evidence type="ECO:0000313" key="6">
    <source>
        <dbReference type="Proteomes" id="UP000500895"/>
    </source>
</evidence>
<dbReference type="InterPro" id="IPR009081">
    <property type="entry name" value="PP-bd_ACP"/>
</dbReference>
<dbReference type="FunFam" id="3.40.50.12780:FF:000012">
    <property type="entry name" value="Non-ribosomal peptide synthetase"/>
    <property type="match status" value="1"/>
</dbReference>
<dbReference type="Gene3D" id="3.30.559.30">
    <property type="entry name" value="Nonribosomal peptide synthetase, condensation domain"/>
    <property type="match status" value="1"/>
</dbReference>
<dbReference type="Gene3D" id="3.40.50.12780">
    <property type="entry name" value="N-terminal domain of ligase-like"/>
    <property type="match status" value="1"/>
</dbReference>
<keyword evidence="2" id="KW-0596">Phosphopantetheine</keyword>
<dbReference type="GO" id="GO:0044550">
    <property type="term" value="P:secondary metabolite biosynthetic process"/>
    <property type="evidence" value="ECO:0007669"/>
    <property type="project" value="UniProtKB-ARBA"/>
</dbReference>
<dbReference type="RefSeq" id="WP_166466842.1">
    <property type="nucleotide sequence ID" value="NZ_CP050066.2"/>
</dbReference>
<feature type="domain" description="Carrier" evidence="4">
    <location>
        <begin position="985"/>
        <end position="1062"/>
    </location>
</feature>
<dbReference type="AlphaFoldDB" id="A0A6G8ZZ56"/>
<dbReference type="Gene3D" id="3.40.50.1820">
    <property type="entry name" value="alpha/beta hydrolase"/>
    <property type="match status" value="1"/>
</dbReference>
<protein>
    <submittedName>
        <fullName evidence="5">Non-ribosomal peptide synthetase</fullName>
    </submittedName>
</protein>
<dbReference type="CDD" id="cd17643">
    <property type="entry name" value="A_NRPS_Cytc1-like"/>
    <property type="match status" value="1"/>
</dbReference>
<dbReference type="NCBIfam" id="TIGR01733">
    <property type="entry name" value="AA-adenyl-dom"/>
    <property type="match status" value="1"/>
</dbReference>
<dbReference type="GO" id="GO:0031177">
    <property type="term" value="F:phosphopantetheine binding"/>
    <property type="evidence" value="ECO:0007669"/>
    <property type="project" value="TreeGrafter"/>
</dbReference>
<dbReference type="FunFam" id="3.40.50.980:FF:000002">
    <property type="entry name" value="Enterobactin synthetase component F"/>
    <property type="match status" value="1"/>
</dbReference>
<dbReference type="InterPro" id="IPR025110">
    <property type="entry name" value="AMP-bd_C"/>
</dbReference>
<proteinExistence type="predicted"/>
<dbReference type="Proteomes" id="UP000500895">
    <property type="component" value="Chromosome"/>
</dbReference>
<dbReference type="InterPro" id="IPR042099">
    <property type="entry name" value="ANL_N_sf"/>
</dbReference>
<dbReference type="PANTHER" id="PTHR45527:SF14">
    <property type="entry name" value="PLIPASTATIN SYNTHASE SUBUNIT B"/>
    <property type="match status" value="1"/>
</dbReference>
<dbReference type="Pfam" id="PF00501">
    <property type="entry name" value="AMP-binding"/>
    <property type="match status" value="1"/>
</dbReference>
<evidence type="ECO:0000256" key="3">
    <source>
        <dbReference type="ARBA" id="ARBA00022553"/>
    </source>
</evidence>
<comment type="cofactor">
    <cofactor evidence="1">
        <name>pantetheine 4'-phosphate</name>
        <dbReference type="ChEBI" id="CHEBI:47942"/>
    </cofactor>
</comment>
<dbReference type="PRINTS" id="PR00154">
    <property type="entry name" value="AMPBINDING"/>
</dbReference>
<dbReference type="Gene3D" id="3.30.300.30">
    <property type="match status" value="1"/>
</dbReference>
<dbReference type="FunFam" id="3.30.300.30:FF:000010">
    <property type="entry name" value="Enterobactin synthetase component F"/>
    <property type="match status" value="1"/>
</dbReference>
<dbReference type="InterPro" id="IPR023213">
    <property type="entry name" value="CAT-like_dom_sf"/>
</dbReference>
<dbReference type="EMBL" id="CP050066">
    <property type="protein sequence ID" value="QIP05502.1"/>
    <property type="molecule type" value="Genomic_DNA"/>
</dbReference>
<evidence type="ECO:0000256" key="2">
    <source>
        <dbReference type="ARBA" id="ARBA00022450"/>
    </source>
</evidence>
<dbReference type="PROSITE" id="PS50075">
    <property type="entry name" value="CARRIER"/>
    <property type="match status" value="1"/>
</dbReference>
<dbReference type="InterPro" id="IPR010071">
    <property type="entry name" value="AA_adenyl_dom"/>
</dbReference>
<dbReference type="GO" id="GO:0043041">
    <property type="term" value="P:amino acid activation for nonribosomal peptide biosynthetic process"/>
    <property type="evidence" value="ECO:0007669"/>
    <property type="project" value="TreeGrafter"/>
</dbReference>
<evidence type="ECO:0000313" key="5">
    <source>
        <dbReference type="EMBL" id="QIP05502.1"/>
    </source>
</evidence>
<dbReference type="Gene3D" id="3.30.559.10">
    <property type="entry name" value="Chloramphenicol acetyltransferase-like domain"/>
    <property type="match status" value="1"/>
</dbReference>
<reference evidence="5 6" key="1">
    <citation type="journal article" date="2020" name="Int. J. Syst. Evol. Microbiol.">
        <title>Description and complete genome sequences of Bradyrhizobium symbiodeficiens sp. nov., a non-symbiotic bacterium associated with legumes native to Canada.</title>
        <authorList>
            <person name="Bromfield E.S.P."/>
            <person name="Cloutier S."/>
            <person name="Nguyen H.D.T."/>
        </authorList>
    </citation>
    <scope>NUCLEOTIDE SEQUENCE [LARGE SCALE GENOMIC DNA]</scope>
    <source>
        <strain evidence="5 6">101S1MB</strain>
    </source>
</reference>
<name>A0A6G8ZZ56_9BRAD</name>
<dbReference type="InterPro" id="IPR001242">
    <property type="entry name" value="Condensation_dom"/>
</dbReference>
<dbReference type="SUPFAM" id="SSF52777">
    <property type="entry name" value="CoA-dependent acyltransferases"/>
    <property type="match status" value="2"/>
</dbReference>
<sequence length="1069" mass="116888">MHDVSRTDLTPVDFDPFVGAAVVTLPLTVQQSEVWVESQMGPEASCAFNQCFVLHLKGPLSVEVMQFALDQVVRRHDGLRARFDEKGDKQRIVADGDVRLALEDLSAFQERERKGMVDQILDREVSEPFDLVNGPLLRAKVLREAANSHRLVLTVHHIVCDGWSSSVLFSDLAASYAAGCFGLAAQLAEPMSYRKYVASVADAKEAATDEAYWLEQLTGELPTLDLPLDHKRPALRSRNGARETLRVGPELYGHIKTTGASQGATLFHTLLAAFEVLMFRLSGQSDLIVGIPIAGQSELENGHLVAHCVTTLPLRCRVDPSSTFAQLLRQIRSVLREGQAHPNVTFGSLLPKLAIKRDPSRPALISAVFNIDRIGASFDFGQLLLERVETPKRFVTFDLNVNVVDSGQDLLIECDYNRDILEAGTVRRQLEHLATLLDEIARDVEQSVARINILSAEERGGLVDVATYDTSPLHSLFEARASATPDSEAVAAGEQRLTYRELNARANRIAHALRQKGVQRNDIVGLAVERNADVAVGILAILKAGAAYLPLDPDYPRDRLAFIVGDAKARLVLASSKVRDSLQLGAAECLDMATAGDGLPEANPDVASVPADLAYVIYTSGSTGKPKGVLVTHANVARLFSATDPWFSFGPGDVWTLFHSYAFDFSVWELWGALLYGGRLVIVPYRIGRDPAAFRKLLVEERVTILNQTPSAFRQLIQADLDEAPAAYALREIIFGGEALELQSLKPWIGRYGDGRPRLVNMYGITETTVHVTYRPITRADVEAGRGSVIGEPIPDLYIRLLDERGEPVPVGVPGEIWVGGAGVANGYLNRPELNAQRFVADPLDPTGSARLYRAGDLARRLPDGELEFLGRIDAQVKIRGFRIELGEIEATLNAHPLVRQSVVVTREARPGDTRVVAYVVVNGGEDLTVSDVRKYLRTSLPDYMIPSFVVTLQSLPLTANGKLDVGALPNVFRSVGDDVPLSEPPAPGMEQLLAGIWREALRVEKINAGDNFFDLGGHSLLAVRVAVVLQGQIGWRMDPRSLFFQTLRQVAAQAEAAVTRPHATKGIA</sequence>
<dbReference type="SUPFAM" id="SSF47336">
    <property type="entry name" value="ACP-like"/>
    <property type="match status" value="1"/>
</dbReference>
<dbReference type="PROSITE" id="PS00455">
    <property type="entry name" value="AMP_BINDING"/>
    <property type="match status" value="1"/>
</dbReference>
<dbReference type="InterPro" id="IPR020845">
    <property type="entry name" value="AMP-binding_CS"/>
</dbReference>
<dbReference type="InterPro" id="IPR000873">
    <property type="entry name" value="AMP-dep_synth/lig_dom"/>
</dbReference>
<evidence type="ECO:0000259" key="4">
    <source>
        <dbReference type="PROSITE" id="PS50075"/>
    </source>
</evidence>
<dbReference type="Pfam" id="PF00550">
    <property type="entry name" value="PP-binding"/>
    <property type="match status" value="1"/>
</dbReference>
<dbReference type="GO" id="GO:0003824">
    <property type="term" value="F:catalytic activity"/>
    <property type="evidence" value="ECO:0007669"/>
    <property type="project" value="InterPro"/>
</dbReference>
<dbReference type="Pfam" id="PF13193">
    <property type="entry name" value="AMP-binding_C"/>
    <property type="match status" value="1"/>
</dbReference>
<dbReference type="InterPro" id="IPR029058">
    <property type="entry name" value="AB_hydrolase_fold"/>
</dbReference>